<feature type="transmembrane region" description="Helical" evidence="1">
    <location>
        <begin position="88"/>
        <end position="106"/>
    </location>
</feature>
<feature type="transmembrane region" description="Helical" evidence="1">
    <location>
        <begin position="60"/>
        <end position="81"/>
    </location>
</feature>
<proteinExistence type="predicted"/>
<keyword evidence="1" id="KW-1133">Transmembrane helix</keyword>
<evidence type="ECO:0008006" key="4">
    <source>
        <dbReference type="Google" id="ProtNLM"/>
    </source>
</evidence>
<feature type="transmembrane region" description="Helical" evidence="1">
    <location>
        <begin position="153"/>
        <end position="174"/>
    </location>
</feature>
<dbReference type="RefSeq" id="WP_310921819.1">
    <property type="nucleotide sequence ID" value="NZ_JAMQON010000011.1"/>
</dbReference>
<feature type="transmembrane region" description="Helical" evidence="1">
    <location>
        <begin position="180"/>
        <end position="198"/>
    </location>
</feature>
<evidence type="ECO:0000256" key="1">
    <source>
        <dbReference type="SAM" id="Phobius"/>
    </source>
</evidence>
<feature type="transmembrane region" description="Helical" evidence="1">
    <location>
        <begin position="219"/>
        <end position="236"/>
    </location>
</feature>
<name>A0ABU2FJV5_9EURY</name>
<evidence type="ECO:0000313" key="2">
    <source>
        <dbReference type="EMBL" id="MDS0261980.1"/>
    </source>
</evidence>
<keyword evidence="1" id="KW-0812">Transmembrane</keyword>
<protein>
    <recommendedName>
        <fullName evidence="4">Rhomboid family intramembrane serine protease</fullName>
    </recommendedName>
</protein>
<reference evidence="2 3" key="1">
    <citation type="submission" date="2022-06" db="EMBL/GenBank/DDBJ databases">
        <title>Haloarcula sp. a new haloarchaeum isolate from saline soil.</title>
        <authorList>
            <person name="Strakova D."/>
            <person name="Galisteo C."/>
            <person name="Sanchez-Porro C."/>
            <person name="Ventosa A."/>
        </authorList>
    </citation>
    <scope>NUCLEOTIDE SEQUENCE [LARGE SCALE GENOMIC DNA]</scope>
    <source>
        <strain evidence="2 3">S1CR25-12</strain>
    </source>
</reference>
<organism evidence="2 3">
    <name type="scientific">Haloarcula saliterrae</name>
    <dbReference type="NCBI Taxonomy" id="2950534"/>
    <lineage>
        <taxon>Archaea</taxon>
        <taxon>Methanobacteriati</taxon>
        <taxon>Methanobacteriota</taxon>
        <taxon>Stenosarchaea group</taxon>
        <taxon>Halobacteria</taxon>
        <taxon>Halobacteriales</taxon>
        <taxon>Haloarculaceae</taxon>
        <taxon>Haloarcula</taxon>
    </lineage>
</organism>
<sequence length="284" mass="30922">MHDAVDHRLVVDAGLLSLLAWVLVGIHVLVPSSVRAQLAFDHGAFVLWTLWTHAYVHNGWAHLLQNIGGFAAIAGVAYILCRVLNARRWFWVSTVAFLTVLPVLVSPSSYVLLGWFAPAATPVERGFSGIVAGFAGLVFVAFLVWVNREGGLAVTQAVGQMAVLLMLWELSVIYAGWIDVWVTALAAFGLALSWVLLLRAVSWRDAWDRREAWWTELRLAIGVGIVLLAVIVGLFPANPVSDGTFTNIFAHGAGFVWGGLVAGGAWQGIQRWTQIGRLSHSVHS</sequence>
<comment type="caution">
    <text evidence="2">The sequence shown here is derived from an EMBL/GenBank/DDBJ whole genome shotgun (WGS) entry which is preliminary data.</text>
</comment>
<keyword evidence="1" id="KW-0472">Membrane</keyword>
<accession>A0ABU2FJV5</accession>
<feature type="transmembrane region" description="Helical" evidence="1">
    <location>
        <begin position="126"/>
        <end position="146"/>
    </location>
</feature>
<keyword evidence="3" id="KW-1185">Reference proteome</keyword>
<feature type="transmembrane region" description="Helical" evidence="1">
    <location>
        <begin position="248"/>
        <end position="269"/>
    </location>
</feature>
<evidence type="ECO:0000313" key="3">
    <source>
        <dbReference type="Proteomes" id="UP001259659"/>
    </source>
</evidence>
<gene>
    <name evidence="2" type="ORF">NDI56_21465</name>
</gene>
<dbReference type="EMBL" id="JAMQON010000011">
    <property type="protein sequence ID" value="MDS0261980.1"/>
    <property type="molecule type" value="Genomic_DNA"/>
</dbReference>
<dbReference type="Proteomes" id="UP001259659">
    <property type="component" value="Unassembled WGS sequence"/>
</dbReference>